<protein>
    <recommendedName>
        <fullName evidence="1">Endonuclease/exonuclease/phosphatase domain-containing protein</fullName>
    </recommendedName>
</protein>
<evidence type="ECO:0000259" key="1">
    <source>
        <dbReference type="Pfam" id="PF14529"/>
    </source>
</evidence>
<proteinExistence type="predicted"/>
<dbReference type="GO" id="GO:0003824">
    <property type="term" value="F:catalytic activity"/>
    <property type="evidence" value="ECO:0007669"/>
    <property type="project" value="InterPro"/>
</dbReference>
<comment type="caution">
    <text evidence="2">The sequence shown here is derived from an EMBL/GenBank/DDBJ whole genome shotgun (WGS) entry which is preliminary data.</text>
</comment>
<dbReference type="InterPro" id="IPR005135">
    <property type="entry name" value="Endo/exonuclease/phosphatase"/>
</dbReference>
<reference evidence="2 3" key="1">
    <citation type="journal article" date="2018" name="Mol. Biol. Evol.">
        <title>Analysis of the draft genome of the red seaweed Gracilariopsis chorda provides insights into genome size evolution in Rhodophyta.</title>
        <authorList>
            <person name="Lee J."/>
            <person name="Yang E.C."/>
            <person name="Graf L."/>
            <person name="Yang J.H."/>
            <person name="Qiu H."/>
            <person name="Zel Zion U."/>
            <person name="Chan C.X."/>
            <person name="Stephens T.G."/>
            <person name="Weber A.P.M."/>
            <person name="Boo G.H."/>
            <person name="Boo S.M."/>
            <person name="Kim K.M."/>
            <person name="Shin Y."/>
            <person name="Jung M."/>
            <person name="Lee S.J."/>
            <person name="Yim H.S."/>
            <person name="Lee J.H."/>
            <person name="Bhattacharya D."/>
            <person name="Yoon H.S."/>
        </authorList>
    </citation>
    <scope>NUCLEOTIDE SEQUENCE [LARGE SCALE GENOMIC DNA]</scope>
    <source>
        <strain evidence="2 3">SKKU-2015</strain>
        <tissue evidence="2">Whole body</tissue>
    </source>
</reference>
<dbReference type="AlphaFoldDB" id="A0A2V3INI3"/>
<evidence type="ECO:0000313" key="2">
    <source>
        <dbReference type="EMBL" id="PXF43634.1"/>
    </source>
</evidence>
<dbReference type="EMBL" id="NBIV01000117">
    <property type="protein sequence ID" value="PXF43634.1"/>
    <property type="molecule type" value="Genomic_DNA"/>
</dbReference>
<evidence type="ECO:0000313" key="3">
    <source>
        <dbReference type="Proteomes" id="UP000247409"/>
    </source>
</evidence>
<gene>
    <name evidence="2" type="ORF">BWQ96_06643</name>
</gene>
<dbReference type="Proteomes" id="UP000247409">
    <property type="component" value="Unassembled WGS sequence"/>
</dbReference>
<dbReference type="Pfam" id="PF14529">
    <property type="entry name" value="Exo_endo_phos_2"/>
    <property type="match status" value="1"/>
</dbReference>
<feature type="domain" description="Endonuclease/exonuclease/phosphatase" evidence="1">
    <location>
        <begin position="17"/>
        <end position="102"/>
    </location>
</feature>
<keyword evidence="3" id="KW-1185">Reference proteome</keyword>
<sequence length="114" mass="12254">MTVTCYVPAVNEDVTLSGVYTSPSLTQEDLAKLLYHLSATAGGAVIILGDFNALHTDWDTTTSLKGSTLRSLVIRQHYGATIPVYPTYKTALGSSVVDFLICKGLDSVCCTIRH</sequence>
<dbReference type="InterPro" id="IPR036691">
    <property type="entry name" value="Endo/exonu/phosph_ase_sf"/>
</dbReference>
<accession>A0A2V3INI3</accession>
<organism evidence="2 3">
    <name type="scientific">Gracilariopsis chorda</name>
    <dbReference type="NCBI Taxonomy" id="448386"/>
    <lineage>
        <taxon>Eukaryota</taxon>
        <taxon>Rhodophyta</taxon>
        <taxon>Florideophyceae</taxon>
        <taxon>Rhodymeniophycidae</taxon>
        <taxon>Gracilariales</taxon>
        <taxon>Gracilariaceae</taxon>
        <taxon>Gracilariopsis</taxon>
    </lineage>
</organism>
<dbReference type="Gene3D" id="3.60.10.10">
    <property type="entry name" value="Endonuclease/exonuclease/phosphatase"/>
    <property type="match status" value="1"/>
</dbReference>
<dbReference type="SUPFAM" id="SSF56219">
    <property type="entry name" value="DNase I-like"/>
    <property type="match status" value="1"/>
</dbReference>
<name>A0A2V3INI3_9FLOR</name>